<dbReference type="GO" id="GO:0000155">
    <property type="term" value="F:phosphorelay sensor kinase activity"/>
    <property type="evidence" value="ECO:0007669"/>
    <property type="project" value="InterPro"/>
</dbReference>
<dbReference type="InterPro" id="IPR055558">
    <property type="entry name" value="DUF7134"/>
</dbReference>
<keyword evidence="10" id="KW-0472">Membrane</keyword>
<dbReference type="GO" id="GO:0005524">
    <property type="term" value="F:ATP binding"/>
    <property type="evidence" value="ECO:0007669"/>
    <property type="project" value="UniProtKB-KW"/>
</dbReference>
<keyword evidence="10" id="KW-1133">Transmembrane helix</keyword>
<feature type="transmembrane region" description="Helical" evidence="10">
    <location>
        <begin position="130"/>
        <end position="154"/>
    </location>
</feature>
<keyword evidence="8" id="KW-0902">Two-component regulatory system</keyword>
<protein>
    <recommendedName>
        <fullName evidence="2">histidine kinase</fullName>
        <ecNumber evidence="2">2.7.13.3</ecNumber>
    </recommendedName>
</protein>
<dbReference type="GO" id="GO:0046983">
    <property type="term" value="F:protein dimerization activity"/>
    <property type="evidence" value="ECO:0007669"/>
    <property type="project" value="InterPro"/>
</dbReference>
<feature type="transmembrane region" description="Helical" evidence="10">
    <location>
        <begin position="53"/>
        <end position="76"/>
    </location>
</feature>
<feature type="transmembrane region" description="Helical" evidence="10">
    <location>
        <begin position="97"/>
        <end position="118"/>
    </location>
</feature>
<feature type="region of interest" description="Disordered" evidence="9">
    <location>
        <begin position="339"/>
        <end position="379"/>
    </location>
</feature>
<dbReference type="PANTHER" id="PTHR24421">
    <property type="entry name" value="NITRATE/NITRITE SENSOR PROTEIN NARX-RELATED"/>
    <property type="match status" value="1"/>
</dbReference>
<evidence type="ECO:0000256" key="6">
    <source>
        <dbReference type="ARBA" id="ARBA00022777"/>
    </source>
</evidence>
<evidence type="ECO:0000256" key="9">
    <source>
        <dbReference type="SAM" id="MobiDB-lite"/>
    </source>
</evidence>
<evidence type="ECO:0000256" key="8">
    <source>
        <dbReference type="ARBA" id="ARBA00023012"/>
    </source>
</evidence>
<keyword evidence="10" id="KW-0812">Transmembrane</keyword>
<dbReference type="EMBL" id="JADOGI010000144">
    <property type="protein sequence ID" value="MBF8191037.1"/>
    <property type="molecule type" value="Genomic_DNA"/>
</dbReference>
<feature type="domain" description="DUF7134" evidence="12">
    <location>
        <begin position="13"/>
        <end position="157"/>
    </location>
</feature>
<proteinExistence type="predicted"/>
<evidence type="ECO:0000256" key="5">
    <source>
        <dbReference type="ARBA" id="ARBA00022741"/>
    </source>
</evidence>
<keyword evidence="14" id="KW-1185">Reference proteome</keyword>
<sequence>MRRRFGELRAADVLVVLSAWLLAAPGAGGTALAVQLIIGGPASVALLWRRERPVLVVCITLAGTLAALLLVPRPVLPGALAWALYAVGRHSPPRVSWSTAGIVGLCYGGTLVGLHAAGAPVLAQDGSGPLTTASLIAALLLIPIFLLVALGNLVRLRHELKERDRAESAEAAVRTERARIARELHDVVAHHITSMNVMLGAARTILRQDPGQAEETIATAERNGREAIAELRQLLHVLRAEQTGGSGSEDRTTGVALLPALVDGAREAGQRVTLEVTGEPFPLPTTADHAVYRIVQEALTNARKHAAGATTTVTLGYLPGVVDVQVRDDGPAVRRATRTEGFGLRGDSRASRTVRRGAPVRGRSSGRFPCPREDPRSRF</sequence>
<dbReference type="Gene3D" id="1.20.5.1930">
    <property type="match status" value="1"/>
</dbReference>
<dbReference type="RefSeq" id="WP_195899948.1">
    <property type="nucleotide sequence ID" value="NZ_JADOGI010000144.1"/>
</dbReference>
<feature type="compositionally biased region" description="Basic and acidic residues" evidence="9">
    <location>
        <begin position="370"/>
        <end position="379"/>
    </location>
</feature>
<evidence type="ECO:0000256" key="3">
    <source>
        <dbReference type="ARBA" id="ARBA00022553"/>
    </source>
</evidence>
<evidence type="ECO:0000256" key="4">
    <source>
        <dbReference type="ARBA" id="ARBA00022679"/>
    </source>
</evidence>
<dbReference type="SUPFAM" id="SSF55874">
    <property type="entry name" value="ATPase domain of HSP90 chaperone/DNA topoisomerase II/histidine kinase"/>
    <property type="match status" value="1"/>
</dbReference>
<gene>
    <name evidence="13" type="ORF">ITP53_36080</name>
</gene>
<dbReference type="AlphaFoldDB" id="A0A931ADM8"/>
<organism evidence="13 14">
    <name type="scientific">Nonomuraea cypriaca</name>
    <dbReference type="NCBI Taxonomy" id="1187855"/>
    <lineage>
        <taxon>Bacteria</taxon>
        <taxon>Bacillati</taxon>
        <taxon>Actinomycetota</taxon>
        <taxon>Actinomycetes</taxon>
        <taxon>Streptosporangiales</taxon>
        <taxon>Streptosporangiaceae</taxon>
        <taxon>Nonomuraea</taxon>
    </lineage>
</organism>
<keyword evidence="4" id="KW-0808">Transferase</keyword>
<keyword evidence="3" id="KW-0597">Phosphoprotein</keyword>
<dbReference type="InterPro" id="IPR036890">
    <property type="entry name" value="HATPase_C_sf"/>
</dbReference>
<evidence type="ECO:0000259" key="11">
    <source>
        <dbReference type="Pfam" id="PF07730"/>
    </source>
</evidence>
<keyword evidence="7" id="KW-0067">ATP-binding</keyword>
<dbReference type="Pfam" id="PF07730">
    <property type="entry name" value="HisKA_3"/>
    <property type="match status" value="1"/>
</dbReference>
<dbReference type="Gene3D" id="3.30.565.10">
    <property type="entry name" value="Histidine kinase-like ATPase, C-terminal domain"/>
    <property type="match status" value="1"/>
</dbReference>
<evidence type="ECO:0000313" key="13">
    <source>
        <dbReference type="EMBL" id="MBF8191037.1"/>
    </source>
</evidence>
<evidence type="ECO:0000256" key="2">
    <source>
        <dbReference type="ARBA" id="ARBA00012438"/>
    </source>
</evidence>
<dbReference type="Pfam" id="PF23539">
    <property type="entry name" value="DUF7134"/>
    <property type="match status" value="1"/>
</dbReference>
<feature type="domain" description="Signal transduction histidine kinase subgroup 3 dimerisation and phosphoacceptor" evidence="11">
    <location>
        <begin position="176"/>
        <end position="241"/>
    </location>
</feature>
<dbReference type="InterPro" id="IPR050482">
    <property type="entry name" value="Sensor_HK_TwoCompSys"/>
</dbReference>
<evidence type="ECO:0000256" key="7">
    <source>
        <dbReference type="ARBA" id="ARBA00022840"/>
    </source>
</evidence>
<dbReference type="EC" id="2.7.13.3" evidence="2"/>
<dbReference type="GO" id="GO:0016020">
    <property type="term" value="C:membrane"/>
    <property type="evidence" value="ECO:0007669"/>
    <property type="project" value="InterPro"/>
</dbReference>
<evidence type="ECO:0000256" key="10">
    <source>
        <dbReference type="SAM" id="Phobius"/>
    </source>
</evidence>
<comment type="catalytic activity">
    <reaction evidence="1">
        <text>ATP + protein L-histidine = ADP + protein N-phospho-L-histidine.</text>
        <dbReference type="EC" id="2.7.13.3"/>
    </reaction>
</comment>
<dbReference type="InterPro" id="IPR011712">
    <property type="entry name" value="Sig_transdc_His_kin_sub3_dim/P"/>
</dbReference>
<dbReference type="CDD" id="cd16917">
    <property type="entry name" value="HATPase_UhpB-NarQ-NarX-like"/>
    <property type="match status" value="1"/>
</dbReference>
<evidence type="ECO:0000259" key="12">
    <source>
        <dbReference type="Pfam" id="PF23539"/>
    </source>
</evidence>
<keyword evidence="6" id="KW-0418">Kinase</keyword>
<accession>A0A931ADM8</accession>
<reference evidence="13" key="1">
    <citation type="submission" date="2020-11" db="EMBL/GenBank/DDBJ databases">
        <title>Whole-genome analyses of Nonomuraea sp. K274.</title>
        <authorList>
            <person name="Veyisoglu A."/>
        </authorList>
    </citation>
    <scope>NUCLEOTIDE SEQUENCE</scope>
    <source>
        <strain evidence="13">K274</strain>
    </source>
</reference>
<name>A0A931ADM8_9ACTN</name>
<comment type="caution">
    <text evidence="13">The sequence shown here is derived from an EMBL/GenBank/DDBJ whole genome shotgun (WGS) entry which is preliminary data.</text>
</comment>
<evidence type="ECO:0000256" key="1">
    <source>
        <dbReference type="ARBA" id="ARBA00000085"/>
    </source>
</evidence>
<dbReference type="PANTHER" id="PTHR24421:SF10">
    <property type="entry name" value="NITRATE_NITRITE SENSOR PROTEIN NARQ"/>
    <property type="match status" value="1"/>
</dbReference>
<dbReference type="Proteomes" id="UP000605361">
    <property type="component" value="Unassembled WGS sequence"/>
</dbReference>
<keyword evidence="5" id="KW-0547">Nucleotide-binding</keyword>
<evidence type="ECO:0000313" key="14">
    <source>
        <dbReference type="Proteomes" id="UP000605361"/>
    </source>
</evidence>